<organism evidence="1 2">
    <name type="scientific">Acidithrix ferrooxidans</name>
    <dbReference type="NCBI Taxonomy" id="1280514"/>
    <lineage>
        <taxon>Bacteria</taxon>
        <taxon>Bacillati</taxon>
        <taxon>Actinomycetota</taxon>
        <taxon>Acidimicrobiia</taxon>
        <taxon>Acidimicrobiales</taxon>
        <taxon>Acidimicrobiaceae</taxon>
        <taxon>Acidithrix</taxon>
    </lineage>
</organism>
<dbReference type="Proteomes" id="UP000032360">
    <property type="component" value="Unassembled WGS sequence"/>
</dbReference>
<keyword evidence="2" id="KW-1185">Reference proteome</keyword>
<protein>
    <submittedName>
        <fullName evidence="1">Uncharacterized protein</fullName>
    </submittedName>
</protein>
<evidence type="ECO:0000313" key="2">
    <source>
        <dbReference type="Proteomes" id="UP000032360"/>
    </source>
</evidence>
<reference evidence="1 2" key="1">
    <citation type="submission" date="2015-01" db="EMBL/GenBank/DDBJ databases">
        <title>Draft genome of the acidophilic iron oxidizer Acidithrix ferrooxidans strain Py-F3.</title>
        <authorList>
            <person name="Poehlein A."/>
            <person name="Eisen S."/>
            <person name="Schloemann M."/>
            <person name="Johnson B.D."/>
            <person name="Daniel R."/>
            <person name="Muehling M."/>
        </authorList>
    </citation>
    <scope>NUCLEOTIDE SEQUENCE [LARGE SCALE GENOMIC DNA]</scope>
    <source>
        <strain evidence="1 2">Py-F3</strain>
    </source>
</reference>
<dbReference type="EMBL" id="JXYS01000023">
    <property type="protein sequence ID" value="KJF18166.1"/>
    <property type="molecule type" value="Genomic_DNA"/>
</dbReference>
<comment type="caution">
    <text evidence="1">The sequence shown here is derived from an EMBL/GenBank/DDBJ whole genome shotgun (WGS) entry which is preliminary data.</text>
</comment>
<accession>A0A0D8HM58</accession>
<name>A0A0D8HM58_9ACTN</name>
<proteinExistence type="predicted"/>
<dbReference type="RefSeq" id="WP_152625856.1">
    <property type="nucleotide sequence ID" value="NZ_JXYS01000023.1"/>
</dbReference>
<dbReference type="STRING" id="1280514.AXFE_09110"/>
<gene>
    <name evidence="1" type="ORF">AXFE_09110</name>
</gene>
<evidence type="ECO:0000313" key="1">
    <source>
        <dbReference type="EMBL" id="KJF18166.1"/>
    </source>
</evidence>
<sequence>MNKDQAIQAAQQAGVRPGDYITLQNLGQIEHDHWHAGRTSGPTHVDGWKVANIGGDWQAAKIHSD</sequence>
<dbReference type="AlphaFoldDB" id="A0A0D8HM58"/>